<dbReference type="PANTHER" id="PTHR15319">
    <property type="entry name" value="TATA BOX-BINDING PROTEIN ASSOCIATED FACTOR RNA POLYMERASE I SUBUNIT C"/>
    <property type="match status" value="1"/>
</dbReference>
<name>A0A9D4KE87_DREPO</name>
<dbReference type="Pfam" id="PF20641">
    <property type="entry name" value="TAF1C_beta-prop"/>
    <property type="match status" value="1"/>
</dbReference>
<dbReference type="GO" id="GO:0001650">
    <property type="term" value="C:fibrillar center"/>
    <property type="evidence" value="ECO:0007669"/>
    <property type="project" value="TreeGrafter"/>
</dbReference>
<feature type="domain" description="TAF1C beta-propeller" evidence="1">
    <location>
        <begin position="190"/>
        <end position="278"/>
    </location>
</feature>
<dbReference type="GO" id="GO:0001164">
    <property type="term" value="F:RNA polymerase I core promoter sequence-specific DNA binding"/>
    <property type="evidence" value="ECO:0007669"/>
    <property type="project" value="TreeGrafter"/>
</dbReference>
<evidence type="ECO:0000313" key="3">
    <source>
        <dbReference type="Proteomes" id="UP000828390"/>
    </source>
</evidence>
<dbReference type="AlphaFoldDB" id="A0A9D4KE87"/>
<dbReference type="InterPro" id="IPR049087">
    <property type="entry name" value="TAF1C_beta-prop"/>
</dbReference>
<accession>A0A9D4KE87</accession>
<protein>
    <recommendedName>
        <fullName evidence="1">TAF1C beta-propeller domain-containing protein</fullName>
    </recommendedName>
</protein>
<dbReference type="InterPro" id="IPR038801">
    <property type="entry name" value="TAF1C"/>
</dbReference>
<gene>
    <name evidence="2" type="ORF">DPMN_111008</name>
</gene>
<reference evidence="2" key="2">
    <citation type="submission" date="2020-11" db="EMBL/GenBank/DDBJ databases">
        <authorList>
            <person name="McCartney M.A."/>
            <person name="Auch B."/>
            <person name="Kono T."/>
            <person name="Mallez S."/>
            <person name="Becker A."/>
            <person name="Gohl D.M."/>
            <person name="Silverstein K.A.T."/>
            <person name="Koren S."/>
            <person name="Bechman K.B."/>
            <person name="Herman A."/>
            <person name="Abrahante J.E."/>
            <person name="Garbe J."/>
        </authorList>
    </citation>
    <scope>NUCLEOTIDE SEQUENCE</scope>
    <source>
        <strain evidence="2">Duluth1</strain>
        <tissue evidence="2">Whole animal</tissue>
    </source>
</reference>
<organism evidence="2 3">
    <name type="scientific">Dreissena polymorpha</name>
    <name type="common">Zebra mussel</name>
    <name type="synonym">Mytilus polymorpha</name>
    <dbReference type="NCBI Taxonomy" id="45954"/>
    <lineage>
        <taxon>Eukaryota</taxon>
        <taxon>Metazoa</taxon>
        <taxon>Spiralia</taxon>
        <taxon>Lophotrochozoa</taxon>
        <taxon>Mollusca</taxon>
        <taxon>Bivalvia</taxon>
        <taxon>Autobranchia</taxon>
        <taxon>Heteroconchia</taxon>
        <taxon>Euheterodonta</taxon>
        <taxon>Imparidentia</taxon>
        <taxon>Neoheterodontei</taxon>
        <taxon>Myida</taxon>
        <taxon>Dreissenoidea</taxon>
        <taxon>Dreissenidae</taxon>
        <taxon>Dreissena</taxon>
    </lineage>
</organism>
<proteinExistence type="predicted"/>
<dbReference type="Proteomes" id="UP000828390">
    <property type="component" value="Unassembled WGS sequence"/>
</dbReference>
<evidence type="ECO:0000259" key="1">
    <source>
        <dbReference type="Pfam" id="PF20641"/>
    </source>
</evidence>
<feature type="non-terminal residue" evidence="2">
    <location>
        <position position="559"/>
    </location>
</feature>
<dbReference type="PANTHER" id="PTHR15319:SF1">
    <property type="entry name" value="TATA BOX-BINDING PROTEIN-ASSOCIATED FACTOR RNA POLYMERASE I SUBUNIT C"/>
    <property type="match status" value="1"/>
</dbReference>
<sequence length="559" mass="63207">MGPILKQNKKLTSFMKMIKNTYANRKDVQAARRTGLRIFQVSMQGMIEDPSTVDLNVVYGYMPPWLEEAFTAYREVRDIQTVSICNSKYSGGCLTAIPLEGSQCLVSVEGKDWDQLSLLHINEGKSGLLHARPLWSAKLKSKIYSVGSETVQDAVYVSARTSKICSLYKAQGDSNQGVGLEKIYKIRLPDEEHVQSLTISPYIPGECLVSTDTGMVYEWTDRQLVPWSARQQPRFPVSDPWSWVQYGGHPRQALFCDQTALQMIDLRTQVAVDLFCLPDSSLHKRERLRACGRHPASSLYSILATDYSLMLMDQRFPRCPVLKWSHMLTTPPQYMQCLRPQTDHSVTRSTPPPDVHYIYLGSQFPPEVEGYGFTGSEPVCMVGQPHGPPSYRDLPLWPQYMAQCNNAEMLKGRLDVSMAGLTLHTHPGSHTVYQMDCFGEIFYQKFQMDSSTNKDVTFSAGLGSHDLFPDTMVTKHVQSWVHSWEQGVLKKEQTTVFRGKQHISMGLQYLRPAHNSCCVCTPGLYYILGLESELSTLGRCERCLASQLEAFQLTKSVYK</sequence>
<comment type="caution">
    <text evidence="2">The sequence shown here is derived from an EMBL/GenBank/DDBJ whole genome shotgun (WGS) entry which is preliminary data.</text>
</comment>
<reference evidence="2" key="1">
    <citation type="journal article" date="2019" name="bioRxiv">
        <title>The Genome of the Zebra Mussel, Dreissena polymorpha: A Resource for Invasive Species Research.</title>
        <authorList>
            <person name="McCartney M.A."/>
            <person name="Auch B."/>
            <person name="Kono T."/>
            <person name="Mallez S."/>
            <person name="Zhang Y."/>
            <person name="Obille A."/>
            <person name="Becker A."/>
            <person name="Abrahante J.E."/>
            <person name="Garbe J."/>
            <person name="Badalamenti J.P."/>
            <person name="Herman A."/>
            <person name="Mangelson H."/>
            <person name="Liachko I."/>
            <person name="Sullivan S."/>
            <person name="Sone E.D."/>
            <person name="Koren S."/>
            <person name="Silverstein K.A.T."/>
            <person name="Beckman K.B."/>
            <person name="Gohl D.M."/>
        </authorList>
    </citation>
    <scope>NUCLEOTIDE SEQUENCE</scope>
    <source>
        <strain evidence="2">Duluth1</strain>
        <tissue evidence="2">Whole animal</tissue>
    </source>
</reference>
<evidence type="ECO:0000313" key="2">
    <source>
        <dbReference type="EMBL" id="KAH3837611.1"/>
    </source>
</evidence>
<keyword evidence="3" id="KW-1185">Reference proteome</keyword>
<dbReference type="EMBL" id="JAIWYP010000004">
    <property type="protein sequence ID" value="KAH3837611.1"/>
    <property type="molecule type" value="Genomic_DNA"/>
</dbReference>